<dbReference type="EMBL" id="JAGGLL010000018">
    <property type="protein sequence ID" value="MBP2022652.1"/>
    <property type="molecule type" value="Genomic_DNA"/>
</dbReference>
<dbReference type="Proteomes" id="UP001519308">
    <property type="component" value="Unassembled WGS sequence"/>
</dbReference>
<comment type="caution">
    <text evidence="2">The sequence shown here is derived from an EMBL/GenBank/DDBJ whole genome shotgun (WGS) entry which is preliminary data.</text>
</comment>
<name>A0ABS4K4E7_9CLOT</name>
<dbReference type="RefSeq" id="WP_021285272.1">
    <property type="nucleotide sequence ID" value="NZ_JAGGLL010000018.1"/>
</dbReference>
<gene>
    <name evidence="2" type="ORF">J2Z44_002475</name>
</gene>
<evidence type="ECO:0000313" key="2">
    <source>
        <dbReference type="EMBL" id="MBP2022652.1"/>
    </source>
</evidence>
<proteinExistence type="predicted"/>
<keyword evidence="1" id="KW-1133">Transmembrane helix</keyword>
<keyword evidence="1" id="KW-0812">Transmembrane</keyword>
<evidence type="ECO:0000256" key="1">
    <source>
        <dbReference type="SAM" id="Phobius"/>
    </source>
</evidence>
<sequence length="248" mass="28549">MNLHKVSSDFKKAPFPAVMALISFVLFVFIYYFITVRSVKPYYFMGLIFAIPFASFAAITIFTVKEKLKSKVAVILTSVLTVIMPIVMCFAFIFMAMMASIDTVTDLSKYHRVLKLKDYENNELIKHFPSKIPSNAKDAIFNYQPGFLQGGEEYRLKFTTDVNTIESYTKELSQIAKWIGKSSNREVEINGVEMVSFDNFGYNKLPLDFTIYLIVSEPYKPFDWNHGELSLVAVSKQRSEIIFFAEDW</sequence>
<keyword evidence="1" id="KW-0472">Membrane</keyword>
<feature type="transmembrane region" description="Helical" evidence="1">
    <location>
        <begin position="42"/>
        <end position="62"/>
    </location>
</feature>
<feature type="transmembrane region" description="Helical" evidence="1">
    <location>
        <begin position="74"/>
        <end position="99"/>
    </location>
</feature>
<organism evidence="2 3">
    <name type="scientific">Clostridium punense</name>
    <dbReference type="NCBI Taxonomy" id="1054297"/>
    <lineage>
        <taxon>Bacteria</taxon>
        <taxon>Bacillati</taxon>
        <taxon>Bacillota</taxon>
        <taxon>Clostridia</taxon>
        <taxon>Eubacteriales</taxon>
        <taxon>Clostridiaceae</taxon>
        <taxon>Clostridium</taxon>
    </lineage>
</organism>
<protein>
    <submittedName>
        <fullName evidence="2">Uncharacterized protein</fullName>
    </submittedName>
</protein>
<feature type="transmembrane region" description="Helical" evidence="1">
    <location>
        <begin position="15"/>
        <end position="36"/>
    </location>
</feature>
<reference evidence="2 3" key="1">
    <citation type="submission" date="2021-03" db="EMBL/GenBank/DDBJ databases">
        <title>Genomic Encyclopedia of Type Strains, Phase IV (KMG-IV): sequencing the most valuable type-strain genomes for metagenomic binning, comparative biology and taxonomic classification.</title>
        <authorList>
            <person name="Goeker M."/>
        </authorList>
    </citation>
    <scope>NUCLEOTIDE SEQUENCE [LARGE SCALE GENOMIC DNA]</scope>
    <source>
        <strain evidence="2 3">DSM 28650</strain>
    </source>
</reference>
<keyword evidence="3" id="KW-1185">Reference proteome</keyword>
<evidence type="ECO:0000313" key="3">
    <source>
        <dbReference type="Proteomes" id="UP001519308"/>
    </source>
</evidence>
<accession>A0ABS4K4E7</accession>